<reference evidence="8 9" key="1">
    <citation type="journal article" date="2016" name="BMC Genomics">
        <title>Combined genomic and structural analyses of a cultured magnetotactic bacterium reveals its niche adaptation to a dynamic environment.</title>
        <authorList>
            <person name="Araujo A.C."/>
            <person name="Morillo V."/>
            <person name="Cypriano J."/>
            <person name="Teixeira L.C."/>
            <person name="Leao P."/>
            <person name="Lyra S."/>
            <person name="Almeida L.G."/>
            <person name="Bazylinski D.A."/>
            <person name="Vasconcellos A.T."/>
            <person name="Abreu F."/>
            <person name="Lins U."/>
        </authorList>
    </citation>
    <scope>NUCLEOTIDE SEQUENCE [LARGE SCALE GENOMIC DNA]</scope>
    <source>
        <strain evidence="8 9">IT-1</strain>
    </source>
</reference>
<feature type="compositionally biased region" description="Basic and acidic residues" evidence="5">
    <location>
        <begin position="278"/>
        <end position="292"/>
    </location>
</feature>
<gene>
    <name evidence="8" type="ORF">MAIT1_00641</name>
</gene>
<protein>
    <submittedName>
        <fullName evidence="8">Putative sterol desaturase-like protein</fullName>
    </submittedName>
</protein>
<feature type="domain" description="Fatty acid hydroxylase" evidence="7">
    <location>
        <begin position="94"/>
        <end position="230"/>
    </location>
</feature>
<sequence length="292" mass="32764">MNAQFFLNHEALIRLGCFVAVLAVIVGWELRAPRRALSLPRVRRWPANITIVALNTLLLRLIFPTAAVGVAHLGQAQSWGLLNQWQIPPAVALLLGVALLDLAIYLQHVMVHAIPTLWRLHRMHHADLDYDVTTGSRFHPLEILLSMGIKFGVIAALGPSALAVMLFEILLNASAMFNHGNIRLPLALDRWLRWVIVTPDMHRVHHSVVMRETNSNFGFCLPWWDRLMGTYRAQPAAGHTGMTIGLEAWRDPRDAATLWGLLRMPFRSAAGPTMLDGGNRRLSEVTQRDDDD</sequence>
<evidence type="ECO:0000256" key="6">
    <source>
        <dbReference type="SAM" id="Phobius"/>
    </source>
</evidence>
<dbReference type="InterPro" id="IPR006694">
    <property type="entry name" value="Fatty_acid_hydroxylase"/>
</dbReference>
<dbReference type="GO" id="GO:0016020">
    <property type="term" value="C:membrane"/>
    <property type="evidence" value="ECO:0007669"/>
    <property type="project" value="UniProtKB-SubCell"/>
</dbReference>
<keyword evidence="3 6" id="KW-1133">Transmembrane helix</keyword>
<dbReference type="AlphaFoldDB" id="A0A1Y2JZ64"/>
<comment type="subcellular location">
    <subcellularLocation>
        <location evidence="1">Membrane</location>
    </subcellularLocation>
</comment>
<feature type="transmembrane region" description="Helical" evidence="6">
    <location>
        <begin position="51"/>
        <end position="71"/>
    </location>
</feature>
<dbReference type="Proteomes" id="UP000194003">
    <property type="component" value="Unassembled WGS sequence"/>
</dbReference>
<evidence type="ECO:0000259" key="7">
    <source>
        <dbReference type="Pfam" id="PF04116"/>
    </source>
</evidence>
<feature type="region of interest" description="Disordered" evidence="5">
    <location>
        <begin position="272"/>
        <end position="292"/>
    </location>
</feature>
<keyword evidence="9" id="KW-1185">Reference proteome</keyword>
<evidence type="ECO:0000313" key="8">
    <source>
        <dbReference type="EMBL" id="OSM00188.1"/>
    </source>
</evidence>
<dbReference type="PANTHER" id="PTHR11863">
    <property type="entry name" value="STEROL DESATURASE"/>
    <property type="match status" value="1"/>
</dbReference>
<dbReference type="GO" id="GO:0016491">
    <property type="term" value="F:oxidoreductase activity"/>
    <property type="evidence" value="ECO:0007669"/>
    <property type="project" value="InterPro"/>
</dbReference>
<dbReference type="GO" id="GO:0005506">
    <property type="term" value="F:iron ion binding"/>
    <property type="evidence" value="ECO:0007669"/>
    <property type="project" value="InterPro"/>
</dbReference>
<dbReference type="InterPro" id="IPR050307">
    <property type="entry name" value="Sterol_Desaturase_Related"/>
</dbReference>
<organism evidence="8 9">
    <name type="scientific">Magnetofaba australis IT-1</name>
    <dbReference type="NCBI Taxonomy" id="1434232"/>
    <lineage>
        <taxon>Bacteria</taxon>
        <taxon>Pseudomonadati</taxon>
        <taxon>Pseudomonadota</taxon>
        <taxon>Magnetococcia</taxon>
        <taxon>Magnetococcales</taxon>
        <taxon>Magnetococcaceae</taxon>
        <taxon>Magnetofaba</taxon>
    </lineage>
</organism>
<accession>A0A1Y2JZ64</accession>
<keyword evidence="4 6" id="KW-0472">Membrane</keyword>
<keyword evidence="2 6" id="KW-0812">Transmembrane</keyword>
<evidence type="ECO:0000256" key="5">
    <source>
        <dbReference type="SAM" id="MobiDB-lite"/>
    </source>
</evidence>
<evidence type="ECO:0000256" key="4">
    <source>
        <dbReference type="ARBA" id="ARBA00023136"/>
    </source>
</evidence>
<comment type="caution">
    <text evidence="8">The sequence shown here is derived from an EMBL/GenBank/DDBJ whole genome shotgun (WGS) entry which is preliminary data.</text>
</comment>
<feature type="transmembrane region" description="Helical" evidence="6">
    <location>
        <begin position="12"/>
        <end position="30"/>
    </location>
</feature>
<dbReference type="GO" id="GO:0008610">
    <property type="term" value="P:lipid biosynthetic process"/>
    <property type="evidence" value="ECO:0007669"/>
    <property type="project" value="InterPro"/>
</dbReference>
<evidence type="ECO:0000256" key="2">
    <source>
        <dbReference type="ARBA" id="ARBA00022692"/>
    </source>
</evidence>
<proteinExistence type="predicted"/>
<feature type="transmembrane region" description="Helical" evidence="6">
    <location>
        <begin position="91"/>
        <end position="114"/>
    </location>
</feature>
<dbReference type="RefSeq" id="WP_085446630.1">
    <property type="nucleotide sequence ID" value="NZ_LVJN01000021.1"/>
</dbReference>
<evidence type="ECO:0000256" key="3">
    <source>
        <dbReference type="ARBA" id="ARBA00022989"/>
    </source>
</evidence>
<evidence type="ECO:0000256" key="1">
    <source>
        <dbReference type="ARBA" id="ARBA00004370"/>
    </source>
</evidence>
<name>A0A1Y2JZ64_9PROT</name>
<feature type="transmembrane region" description="Helical" evidence="6">
    <location>
        <begin position="151"/>
        <end position="171"/>
    </location>
</feature>
<dbReference type="OrthoDB" id="9770329at2"/>
<dbReference type="Pfam" id="PF04116">
    <property type="entry name" value="FA_hydroxylase"/>
    <property type="match status" value="1"/>
</dbReference>
<dbReference type="STRING" id="1434232.MAIT1_00641"/>
<dbReference type="EMBL" id="LVJN01000021">
    <property type="protein sequence ID" value="OSM00188.1"/>
    <property type="molecule type" value="Genomic_DNA"/>
</dbReference>
<evidence type="ECO:0000313" key="9">
    <source>
        <dbReference type="Proteomes" id="UP000194003"/>
    </source>
</evidence>